<protein>
    <submittedName>
        <fullName evidence="5">DgyrCDS12642</fullName>
    </submittedName>
</protein>
<dbReference type="InterPro" id="IPR008984">
    <property type="entry name" value="SMAD_FHA_dom_sf"/>
</dbReference>
<feature type="region of interest" description="Disordered" evidence="2">
    <location>
        <begin position="666"/>
        <end position="720"/>
    </location>
</feature>
<feature type="compositionally biased region" description="Polar residues" evidence="2">
    <location>
        <begin position="1"/>
        <end position="17"/>
    </location>
</feature>
<dbReference type="InterPro" id="IPR000253">
    <property type="entry name" value="FHA_dom"/>
</dbReference>
<dbReference type="OrthoDB" id="2538319at2759"/>
<evidence type="ECO:0000259" key="4">
    <source>
        <dbReference type="PROSITE" id="PS50174"/>
    </source>
</evidence>
<evidence type="ECO:0000313" key="6">
    <source>
        <dbReference type="Proteomes" id="UP000549394"/>
    </source>
</evidence>
<proteinExistence type="predicted"/>
<feature type="compositionally biased region" description="Basic and acidic residues" evidence="2">
    <location>
        <begin position="1003"/>
        <end position="1014"/>
    </location>
</feature>
<dbReference type="PANTHER" id="PTHR23106:SF24">
    <property type="entry name" value="ANGIOGENIC FACTOR WITH G PATCH AND FHA DOMAINS 1"/>
    <property type="match status" value="1"/>
</dbReference>
<dbReference type="SMART" id="SM00443">
    <property type="entry name" value="G_patch"/>
    <property type="match status" value="1"/>
</dbReference>
<feature type="compositionally biased region" description="Polar residues" evidence="2">
    <location>
        <begin position="63"/>
        <end position="76"/>
    </location>
</feature>
<dbReference type="Proteomes" id="UP000549394">
    <property type="component" value="Unassembled WGS sequence"/>
</dbReference>
<evidence type="ECO:0000259" key="3">
    <source>
        <dbReference type="PROSITE" id="PS50006"/>
    </source>
</evidence>
<keyword evidence="6" id="KW-1185">Reference proteome</keyword>
<feature type="region of interest" description="Disordered" evidence="2">
    <location>
        <begin position="1"/>
        <end position="24"/>
    </location>
</feature>
<gene>
    <name evidence="5" type="ORF">DGYR_LOCUS11907</name>
</gene>
<dbReference type="PROSITE" id="PS50006">
    <property type="entry name" value="FHA_DOMAIN"/>
    <property type="match status" value="1"/>
</dbReference>
<feature type="compositionally biased region" description="Basic and acidic residues" evidence="2">
    <location>
        <begin position="682"/>
        <end position="720"/>
    </location>
</feature>
<dbReference type="EMBL" id="CAJFCJ010000020">
    <property type="protein sequence ID" value="CAD5124353.1"/>
    <property type="molecule type" value="Genomic_DNA"/>
</dbReference>
<organism evidence="5 6">
    <name type="scientific">Dimorphilus gyrociliatus</name>
    <dbReference type="NCBI Taxonomy" id="2664684"/>
    <lineage>
        <taxon>Eukaryota</taxon>
        <taxon>Metazoa</taxon>
        <taxon>Spiralia</taxon>
        <taxon>Lophotrochozoa</taxon>
        <taxon>Annelida</taxon>
        <taxon>Polychaeta</taxon>
        <taxon>Polychaeta incertae sedis</taxon>
        <taxon>Dinophilidae</taxon>
        <taxon>Dimorphilus</taxon>
    </lineage>
</organism>
<feature type="region of interest" description="Disordered" evidence="2">
    <location>
        <begin position="901"/>
        <end position="931"/>
    </location>
</feature>
<evidence type="ECO:0000256" key="2">
    <source>
        <dbReference type="SAM" id="MobiDB-lite"/>
    </source>
</evidence>
<evidence type="ECO:0000256" key="1">
    <source>
        <dbReference type="SAM" id="Coils"/>
    </source>
</evidence>
<feature type="domain" description="FHA" evidence="3">
    <location>
        <begin position="750"/>
        <end position="806"/>
    </location>
</feature>
<dbReference type="InterPro" id="IPR000467">
    <property type="entry name" value="G_patch_dom"/>
</dbReference>
<dbReference type="AlphaFoldDB" id="A0A7I8W7S8"/>
<sequence length="1031" mass="118167">MSSNQEYQSKSGETDSPNIKKECLSKDYGISQTVTQLTPSHTQKHNPEINKCFAEEKFFNTTTPNKNCESSRSLEANDQEQSHKMSNPNELHERNQYTLEDLSSFINENSPSAYLKEKFEKISIENTDKYHNMSLEIKNLKKKEESLVEGQKNMKLMLDMALKNLADKESLVRNLELQLKIRSDECFTLKKRLKDIVRGKVSNAMEISTGLNTDLIIEEEQQDMCNTGNHKCEAIKLLLRLINISRELGQLGAEHEKHLKLVKEKFKSRCELLKLPSTFVASCGTEYERMFERQQDSRKKVATLQTTIEELQKSANFQYLKLAMEDGVDLRIELSDKRFNEKKLTKIIEVLKYKLAAFKNYMHGTDADESSSDEIGCELGDGNEKDAVVELLMKKNKNLYSGIKRNSASFDLLNRCLSLEEENTQLQIKIDSLEAIAEAKDSPEIGNVTEHTNSKYRMDIVEELKWENYELKSKINDINNQLQDHNSKERDWKKETFHLKKTVESLTNINSNLEQEVSQLKILHDEGRLKYDELQYSMIDMQAQLTAYEQEKSDDKKTKSVECTSGSLTKKKNSLLNVANDWKNYSENRTTESISDCVKAAVEEHIEQKYNVYDDSTYLQKIENNDDYLYDTQLGLFYAPAVDKYFRHNAEDNSYSMLLPSEVGRKAREPPVQENSVEEDKESGIIEREPVLMRDLPEKEDKNKKEEKVSQEKEPPEKRMCISEEDEHKWPSYVRIMVHKSNVLELGTVIVVGSQGGLIGSGVKCIIRLKDIDVEHLEIAFDKRLKRYTMVDKGSDIGTFVNNKRLGESGKVSEPQIISNKDLVQISDSVFEFHVHSGPNTCLECEPGVVRAYLLDKEKTKPKPGPKSARKKFYQEMKKKYGLEGYLSPEREKGDIYIDRAQERRKTVGSDNPYQKLDEEEAASVDNPLPDTNIGRKMLLKMGWTDGEGLGQSSRGVTEPIQTEKRISKTAGLGSNDGNKSIGRDGLPSSQDKWVKAQNRYKSLHENNRQRDENTSAFVAGEVLNPAKKKK</sequence>
<dbReference type="GO" id="GO:0003676">
    <property type="term" value="F:nucleic acid binding"/>
    <property type="evidence" value="ECO:0007669"/>
    <property type="project" value="InterPro"/>
</dbReference>
<dbReference type="Pfam" id="PF01585">
    <property type="entry name" value="G-patch"/>
    <property type="match status" value="1"/>
</dbReference>
<keyword evidence="1" id="KW-0175">Coiled coil</keyword>
<feature type="domain" description="G-patch" evidence="4">
    <location>
        <begin position="931"/>
        <end position="978"/>
    </location>
</feature>
<feature type="region of interest" description="Disordered" evidence="2">
    <location>
        <begin position="63"/>
        <end position="91"/>
    </location>
</feature>
<feature type="coiled-coil region" evidence="1">
    <location>
        <begin position="461"/>
        <end position="551"/>
    </location>
</feature>
<accession>A0A7I8W7S8</accession>
<comment type="caution">
    <text evidence="5">The sequence shown here is derived from an EMBL/GenBank/DDBJ whole genome shotgun (WGS) entry which is preliminary data.</text>
</comment>
<dbReference type="InterPro" id="IPR053027">
    <property type="entry name" value="AGGF1"/>
</dbReference>
<dbReference type="Gene3D" id="2.60.200.20">
    <property type="match status" value="1"/>
</dbReference>
<name>A0A7I8W7S8_9ANNE</name>
<dbReference type="PANTHER" id="PTHR23106">
    <property type="entry name" value="ANGIOGENIC FACTOR WITH G PATCH AND FHA DOMAINS 1"/>
    <property type="match status" value="1"/>
</dbReference>
<evidence type="ECO:0000313" key="5">
    <source>
        <dbReference type="EMBL" id="CAD5124353.1"/>
    </source>
</evidence>
<dbReference type="PROSITE" id="PS50174">
    <property type="entry name" value="G_PATCH"/>
    <property type="match status" value="1"/>
</dbReference>
<reference evidence="5 6" key="1">
    <citation type="submission" date="2020-08" db="EMBL/GenBank/DDBJ databases">
        <authorList>
            <person name="Hejnol A."/>
        </authorList>
    </citation>
    <scope>NUCLEOTIDE SEQUENCE [LARGE SCALE GENOMIC DNA]</scope>
</reference>
<feature type="region of interest" description="Disordered" evidence="2">
    <location>
        <begin position="950"/>
        <end position="1031"/>
    </location>
</feature>
<dbReference type="Pfam" id="PF00498">
    <property type="entry name" value="FHA"/>
    <property type="match status" value="1"/>
</dbReference>
<dbReference type="SUPFAM" id="SSF49879">
    <property type="entry name" value="SMAD/FHA domain"/>
    <property type="match status" value="1"/>
</dbReference>